<dbReference type="AlphaFoldDB" id="A0A4P6FA37"/>
<evidence type="ECO:0000256" key="4">
    <source>
        <dbReference type="ARBA" id="ARBA00022692"/>
    </source>
</evidence>
<dbReference type="PANTHER" id="PTHR43266:SF9">
    <property type="entry name" value="PERMEASE, MAJOR FACILITATOR SUPERFAMILY-RELATED"/>
    <property type="match status" value="1"/>
</dbReference>
<evidence type="ECO:0000256" key="6">
    <source>
        <dbReference type="ARBA" id="ARBA00023136"/>
    </source>
</evidence>
<proteinExistence type="predicted"/>
<sequence>MGAAAYDGRACLRRLFKDLPAAWVRLFIRRRRCFVRAGYAVAYTGIAGQGAAAPGQLAHPDRQSGCCRYRPHDWRTAAELAVLSGYVSAIGRYDFAGRFAACADTYPGADASREVSSSPLRDLAEGFRYVKAAPVLLSLGLMNVVTNFVIAGPGSLSIPLIASDVLQGSSVDLSFLESAISIGMIAGAVAVGLLNPKRRRGVIILGQLLLLGAVMVLLSGAVQLWQHVVLFAVLGSIITFGSIPVSAMIQQQTEPHMMGRVMSMMSAVSGGLVPLSFACSSFLLSQGVAITQLLLVCGFIVIAYFVVLLLFAKRIRAID</sequence>
<dbReference type="EMBL" id="CP035492">
    <property type="protein sequence ID" value="QAY67358.1"/>
    <property type="molecule type" value="Genomic_DNA"/>
</dbReference>
<dbReference type="InterPro" id="IPR011701">
    <property type="entry name" value="MFS"/>
</dbReference>
<feature type="transmembrane region" description="Helical" evidence="7">
    <location>
        <begin position="201"/>
        <end position="222"/>
    </location>
</feature>
<feature type="transmembrane region" description="Helical" evidence="7">
    <location>
        <begin position="261"/>
        <end position="284"/>
    </location>
</feature>
<dbReference type="Pfam" id="PF07690">
    <property type="entry name" value="MFS_1"/>
    <property type="match status" value="1"/>
</dbReference>
<keyword evidence="3" id="KW-1003">Cell membrane</keyword>
<keyword evidence="6 7" id="KW-0472">Membrane</keyword>
<comment type="subcellular location">
    <subcellularLocation>
        <location evidence="1">Cell membrane</location>
        <topology evidence="1">Multi-pass membrane protein</topology>
    </subcellularLocation>
</comment>
<keyword evidence="9" id="KW-1185">Reference proteome</keyword>
<keyword evidence="4 7" id="KW-0812">Transmembrane</keyword>
<name>A0A4P6FA37_9BACL</name>
<protein>
    <submittedName>
        <fullName evidence="8">MFS transporter</fullName>
    </submittedName>
</protein>
<keyword evidence="2" id="KW-0813">Transport</keyword>
<feature type="transmembrane region" description="Helical" evidence="7">
    <location>
        <begin position="228"/>
        <end position="249"/>
    </location>
</feature>
<dbReference type="OrthoDB" id="3613552at2"/>
<organism evidence="8 9">
    <name type="scientific">Paenibacillus protaetiae</name>
    <dbReference type="NCBI Taxonomy" id="2509456"/>
    <lineage>
        <taxon>Bacteria</taxon>
        <taxon>Bacillati</taxon>
        <taxon>Bacillota</taxon>
        <taxon>Bacilli</taxon>
        <taxon>Bacillales</taxon>
        <taxon>Paenibacillaceae</taxon>
        <taxon>Paenibacillus</taxon>
    </lineage>
</organism>
<feature type="transmembrane region" description="Helical" evidence="7">
    <location>
        <begin position="173"/>
        <end position="194"/>
    </location>
</feature>
<gene>
    <name evidence="8" type="ORF">ET464_14120</name>
</gene>
<evidence type="ECO:0000313" key="8">
    <source>
        <dbReference type="EMBL" id="QAY67358.1"/>
    </source>
</evidence>
<evidence type="ECO:0000313" key="9">
    <source>
        <dbReference type="Proteomes" id="UP000293568"/>
    </source>
</evidence>
<dbReference type="SUPFAM" id="SSF103473">
    <property type="entry name" value="MFS general substrate transporter"/>
    <property type="match status" value="1"/>
</dbReference>
<dbReference type="Proteomes" id="UP000293568">
    <property type="component" value="Chromosome"/>
</dbReference>
<evidence type="ECO:0000256" key="3">
    <source>
        <dbReference type="ARBA" id="ARBA00022475"/>
    </source>
</evidence>
<dbReference type="KEGG" id="pprt:ET464_14120"/>
<dbReference type="GO" id="GO:0022857">
    <property type="term" value="F:transmembrane transporter activity"/>
    <property type="evidence" value="ECO:0007669"/>
    <property type="project" value="InterPro"/>
</dbReference>
<dbReference type="GO" id="GO:0005886">
    <property type="term" value="C:plasma membrane"/>
    <property type="evidence" value="ECO:0007669"/>
    <property type="project" value="UniProtKB-SubCell"/>
</dbReference>
<evidence type="ECO:0000256" key="5">
    <source>
        <dbReference type="ARBA" id="ARBA00022989"/>
    </source>
</evidence>
<feature type="transmembrane region" description="Helical" evidence="7">
    <location>
        <begin position="290"/>
        <end position="312"/>
    </location>
</feature>
<feature type="transmembrane region" description="Helical" evidence="7">
    <location>
        <begin position="135"/>
        <end position="161"/>
    </location>
</feature>
<evidence type="ECO:0000256" key="2">
    <source>
        <dbReference type="ARBA" id="ARBA00022448"/>
    </source>
</evidence>
<keyword evidence="5 7" id="KW-1133">Transmembrane helix</keyword>
<evidence type="ECO:0000256" key="7">
    <source>
        <dbReference type="SAM" id="Phobius"/>
    </source>
</evidence>
<dbReference type="Gene3D" id="1.20.1250.20">
    <property type="entry name" value="MFS general substrate transporter like domains"/>
    <property type="match status" value="1"/>
</dbReference>
<reference evidence="8 9" key="1">
    <citation type="submission" date="2019-01" db="EMBL/GenBank/DDBJ databases">
        <title>Genome sequencing of strain FW100M-2.</title>
        <authorList>
            <person name="Heo J."/>
            <person name="Kim S.-J."/>
            <person name="Kim J.-S."/>
            <person name="Hong S.-B."/>
            <person name="Kwon S.-W."/>
        </authorList>
    </citation>
    <scope>NUCLEOTIDE SEQUENCE [LARGE SCALE GENOMIC DNA]</scope>
    <source>
        <strain evidence="8 9">FW100M-2</strain>
    </source>
</reference>
<dbReference type="PANTHER" id="PTHR43266">
    <property type="entry name" value="MACROLIDE-EFFLUX PROTEIN"/>
    <property type="match status" value="1"/>
</dbReference>
<accession>A0A4P6FA37</accession>
<dbReference type="InterPro" id="IPR036259">
    <property type="entry name" value="MFS_trans_sf"/>
</dbReference>
<evidence type="ECO:0000256" key="1">
    <source>
        <dbReference type="ARBA" id="ARBA00004651"/>
    </source>
</evidence>